<evidence type="ECO:0000256" key="5">
    <source>
        <dbReference type="ARBA" id="ARBA00022837"/>
    </source>
</evidence>
<dbReference type="CDD" id="cd00051">
    <property type="entry name" value="EFh"/>
    <property type="match status" value="2"/>
</dbReference>
<organism evidence="14 15">
    <name type="scientific">Brachionus plicatilis</name>
    <name type="common">Marine rotifer</name>
    <name type="synonym">Brachionus muelleri</name>
    <dbReference type="NCBI Taxonomy" id="10195"/>
    <lineage>
        <taxon>Eukaryota</taxon>
        <taxon>Metazoa</taxon>
        <taxon>Spiralia</taxon>
        <taxon>Gnathifera</taxon>
        <taxon>Rotifera</taxon>
        <taxon>Eurotatoria</taxon>
        <taxon>Monogononta</taxon>
        <taxon>Pseudotrocha</taxon>
        <taxon>Ploima</taxon>
        <taxon>Brachionidae</taxon>
        <taxon>Brachionus</taxon>
    </lineage>
</organism>
<evidence type="ECO:0000313" key="15">
    <source>
        <dbReference type="Proteomes" id="UP000276133"/>
    </source>
</evidence>
<evidence type="ECO:0000256" key="10">
    <source>
        <dbReference type="SAM" id="MobiDB-lite"/>
    </source>
</evidence>
<dbReference type="GO" id="GO:0042554">
    <property type="term" value="P:superoxide anion generation"/>
    <property type="evidence" value="ECO:0007669"/>
    <property type="project" value="TreeGrafter"/>
</dbReference>
<sequence>MMLTTEQCLQVWRDNISKSKRKELSPGELSSLFQVPELQSAFFKLIDHDDNGAIALEEWTGCFSKLLGDADPQIMNWFVDKFNNFCSDKDTAYITQEEFPLIVTDIEFGYRFASIICPKSRRISAVHLLSALEIIASLSTDAKWLSWLKYQFTEAVKESRATSNELHVTLNDFIQNFNFKEPFLAHRLFAYLDKDQSGTLSLREFINGLEVVVNGSQEEKMEFLFKVFDVDSDGVLNYEEMRMMLKCCLDEAPSLDKEETVDDLAAALFRDTDTDDSGEISLDELKSAFKRHESLFKSLSVSTSIWIKPKFINRKKQKWHHKLKEQILNNSATVTFWSGYTIIHFLCALTAFLTYRHENVYVIVARICGNSLNFNCSFILVLVLRKHLTWLRSTSAATLLPLDDSIEIHKIIGIIILVESLVHTIAHFINLYIVCRALNFNYWTGLFTWQINLGFPTGIIELVLLFIILLFAMSFVRNHGFFQMFYWFHALTIPWLIIMLSHGKAFWKWLLLPGFCYAIEKIIRYKQVGSNKYGDSYITEAMVLPSKVTFLVIRRPPKFHFKPGDYIFINIPSIAKYEWHPFSISSAPEKSDYIWLHIKACGNWTKRLLNFSSCSNFDMCSSFASQRSSVRHALRARMSKVYSNESHIIEKQLKEMDGRSCNQLGNYKKTVSFETQCGLVRISSSKLDSQVPNNSNQADAKNGEGCQPRQKGILKLQNQGNSFNGNETISDSANSNDIIESTPKVGENKTVSEVSNKDATGINLCLSDDQNKNKPEKNINLADDYFDDKDKLSKLEILDDKRNSKEECVIVFDSQKDSSIESRKNNEMYKLQDKKEDDILGYLKMYHKANRVNIQNIGPECIWRLKVLIDGPYGTPSQDIFDSEHAVLIAAGIGITPFASILQSLMHKYRRAKAKCPCCNFKLGDDLLYTDEKLRVKKVDFIWVTREQRSLEWFISLLSQIEIEQRKNDDLFLETHLYVTSASRQSDLKSIGLHLTLDAVFSHEESSLIEGLRQRTHYGRPNWDIVMQNLIRKQIGKINVFYCGVPALALVLDAKCKEYGLCFKKEVF</sequence>
<keyword evidence="7 11" id="KW-1133">Transmembrane helix</keyword>
<dbReference type="GO" id="GO:0016175">
    <property type="term" value="F:superoxide-generating NAD(P)H oxidase activity"/>
    <property type="evidence" value="ECO:0007669"/>
    <property type="project" value="TreeGrafter"/>
</dbReference>
<dbReference type="InterPro" id="IPR018247">
    <property type="entry name" value="EF_Hand_1_Ca_BS"/>
</dbReference>
<dbReference type="EMBL" id="REGN01002161">
    <property type="protein sequence ID" value="RNA29802.1"/>
    <property type="molecule type" value="Genomic_DNA"/>
</dbReference>
<evidence type="ECO:0000259" key="12">
    <source>
        <dbReference type="PROSITE" id="PS50222"/>
    </source>
</evidence>
<evidence type="ECO:0000256" key="2">
    <source>
        <dbReference type="ARBA" id="ARBA00022630"/>
    </source>
</evidence>
<gene>
    <name evidence="14" type="ORF">BpHYR1_053174</name>
</gene>
<evidence type="ECO:0000256" key="9">
    <source>
        <dbReference type="ARBA" id="ARBA00023136"/>
    </source>
</evidence>
<dbReference type="SMART" id="SM00054">
    <property type="entry name" value="EFh"/>
    <property type="match status" value="4"/>
</dbReference>
<evidence type="ECO:0000256" key="3">
    <source>
        <dbReference type="ARBA" id="ARBA00022692"/>
    </source>
</evidence>
<feature type="domain" description="EF-hand" evidence="12">
    <location>
        <begin position="260"/>
        <end position="295"/>
    </location>
</feature>
<evidence type="ECO:0000256" key="6">
    <source>
        <dbReference type="ARBA" id="ARBA00022857"/>
    </source>
</evidence>
<dbReference type="InterPro" id="IPR017927">
    <property type="entry name" value="FAD-bd_FR_type"/>
</dbReference>
<dbReference type="SFLD" id="SFLDS00052">
    <property type="entry name" value="Ferric_Reductase_Domain"/>
    <property type="match status" value="1"/>
</dbReference>
<dbReference type="PANTHER" id="PTHR11972:SF58">
    <property type="entry name" value="NADPH OXIDASE 5"/>
    <property type="match status" value="1"/>
</dbReference>
<dbReference type="Pfam" id="PF01794">
    <property type="entry name" value="Ferric_reduct"/>
    <property type="match status" value="1"/>
</dbReference>
<evidence type="ECO:0000256" key="11">
    <source>
        <dbReference type="SAM" id="Phobius"/>
    </source>
</evidence>
<dbReference type="SUPFAM" id="SSF52343">
    <property type="entry name" value="Ferredoxin reductase-like, C-terminal NADP-linked domain"/>
    <property type="match status" value="1"/>
</dbReference>
<dbReference type="Gene3D" id="2.40.30.10">
    <property type="entry name" value="Translation factors"/>
    <property type="match status" value="1"/>
</dbReference>
<dbReference type="PROSITE" id="PS00018">
    <property type="entry name" value="EF_HAND_1"/>
    <property type="match status" value="4"/>
</dbReference>
<dbReference type="Gene3D" id="1.10.238.10">
    <property type="entry name" value="EF-hand"/>
    <property type="match status" value="1"/>
</dbReference>
<dbReference type="GO" id="GO:0005509">
    <property type="term" value="F:calcium ion binding"/>
    <property type="evidence" value="ECO:0007669"/>
    <property type="project" value="InterPro"/>
</dbReference>
<keyword evidence="4" id="KW-0274">FAD</keyword>
<comment type="subcellular location">
    <subcellularLocation>
        <location evidence="1">Membrane</location>
        <topology evidence="1">Multi-pass membrane protein</topology>
    </subcellularLocation>
</comment>
<keyword evidence="6" id="KW-0521">NADP</keyword>
<evidence type="ECO:0000256" key="7">
    <source>
        <dbReference type="ARBA" id="ARBA00022989"/>
    </source>
</evidence>
<dbReference type="InterPro" id="IPR011992">
    <property type="entry name" value="EF-hand-dom_pair"/>
</dbReference>
<keyword evidence="3 11" id="KW-0812">Transmembrane</keyword>
<dbReference type="GO" id="GO:0006952">
    <property type="term" value="P:defense response"/>
    <property type="evidence" value="ECO:0007669"/>
    <property type="project" value="TreeGrafter"/>
</dbReference>
<feature type="transmembrane region" description="Helical" evidence="11">
    <location>
        <begin position="334"/>
        <end position="355"/>
    </location>
</feature>
<dbReference type="PANTHER" id="PTHR11972">
    <property type="entry name" value="NADPH OXIDASE"/>
    <property type="match status" value="1"/>
</dbReference>
<evidence type="ECO:0000313" key="14">
    <source>
        <dbReference type="EMBL" id="RNA29802.1"/>
    </source>
</evidence>
<dbReference type="CDD" id="cd06186">
    <property type="entry name" value="NOX_Duox_like_FAD_NADP"/>
    <property type="match status" value="2"/>
</dbReference>
<feature type="transmembrane region" description="Helical" evidence="11">
    <location>
        <begin position="361"/>
        <end position="384"/>
    </location>
</feature>
<keyword evidence="15" id="KW-1185">Reference proteome</keyword>
<keyword evidence="8" id="KW-0560">Oxidoreductase</keyword>
<dbReference type="OrthoDB" id="167398at2759"/>
<dbReference type="Pfam" id="PF08030">
    <property type="entry name" value="NAD_binding_6"/>
    <property type="match status" value="1"/>
</dbReference>
<dbReference type="InterPro" id="IPR002048">
    <property type="entry name" value="EF_hand_dom"/>
</dbReference>
<name>A0A3M7S215_BRAPC</name>
<dbReference type="SUPFAM" id="SSF63380">
    <property type="entry name" value="Riboflavin synthase domain-like"/>
    <property type="match status" value="1"/>
</dbReference>
<protein>
    <submittedName>
        <fullName evidence="14">NADPH oxidase 5</fullName>
    </submittedName>
</protein>
<dbReference type="InterPro" id="IPR013121">
    <property type="entry name" value="Fe_red_NAD-bd_6"/>
</dbReference>
<feature type="domain" description="FAD-binding FR-type" evidence="13">
    <location>
        <begin position="531"/>
        <end position="648"/>
    </location>
</feature>
<keyword evidence="9 11" id="KW-0472">Membrane</keyword>
<dbReference type="AlphaFoldDB" id="A0A3M7S215"/>
<dbReference type="GO" id="GO:0043020">
    <property type="term" value="C:NADPH oxidase complex"/>
    <property type="evidence" value="ECO:0007669"/>
    <property type="project" value="TreeGrafter"/>
</dbReference>
<feature type="compositionally biased region" description="Polar residues" evidence="10">
    <location>
        <begin position="723"/>
        <end position="739"/>
    </location>
</feature>
<dbReference type="PRINTS" id="PR00450">
    <property type="entry name" value="RECOVERIN"/>
</dbReference>
<dbReference type="STRING" id="10195.A0A3M7S215"/>
<feature type="domain" description="EF-hand" evidence="12">
    <location>
        <begin position="180"/>
        <end position="215"/>
    </location>
</feature>
<dbReference type="SFLD" id="SFLDG01169">
    <property type="entry name" value="NADPH_oxidase_subgroup_(NOX)"/>
    <property type="match status" value="1"/>
</dbReference>
<dbReference type="Pfam" id="PF13499">
    <property type="entry name" value="EF-hand_7"/>
    <property type="match status" value="1"/>
</dbReference>
<dbReference type="Proteomes" id="UP000276133">
    <property type="component" value="Unassembled WGS sequence"/>
</dbReference>
<dbReference type="InterPro" id="IPR039261">
    <property type="entry name" value="FNR_nucleotide-bd"/>
</dbReference>
<feature type="transmembrane region" description="Helical" evidence="11">
    <location>
        <begin position="411"/>
        <end position="433"/>
    </location>
</feature>
<dbReference type="Pfam" id="PF13202">
    <property type="entry name" value="EF-hand_5"/>
    <property type="match status" value="1"/>
</dbReference>
<dbReference type="SUPFAM" id="SSF47473">
    <property type="entry name" value="EF-hand"/>
    <property type="match status" value="2"/>
</dbReference>
<feature type="domain" description="EF-hand" evidence="12">
    <location>
        <begin position="216"/>
        <end position="251"/>
    </location>
</feature>
<accession>A0A3M7S215</accession>
<dbReference type="InterPro" id="IPR050369">
    <property type="entry name" value="RBOH/FRE"/>
</dbReference>
<dbReference type="InterPro" id="IPR013130">
    <property type="entry name" value="Fe3_Rdtase_TM_dom"/>
</dbReference>
<dbReference type="PROSITE" id="PS51384">
    <property type="entry name" value="FAD_FR"/>
    <property type="match status" value="1"/>
</dbReference>
<evidence type="ECO:0000256" key="1">
    <source>
        <dbReference type="ARBA" id="ARBA00004141"/>
    </source>
</evidence>
<reference evidence="14 15" key="1">
    <citation type="journal article" date="2018" name="Sci. Rep.">
        <title>Genomic signatures of local adaptation to the degree of environmental predictability in rotifers.</title>
        <authorList>
            <person name="Franch-Gras L."/>
            <person name="Hahn C."/>
            <person name="Garcia-Roger E.M."/>
            <person name="Carmona M.J."/>
            <person name="Serra M."/>
            <person name="Gomez A."/>
        </authorList>
    </citation>
    <scope>NUCLEOTIDE SEQUENCE [LARGE SCALE GENOMIC DNA]</scope>
    <source>
        <strain evidence="14">HYR1</strain>
    </source>
</reference>
<dbReference type="FunFam" id="2.40.30.10:FF:000056">
    <property type="entry name" value="NADPH oxidase 5"/>
    <property type="match status" value="1"/>
</dbReference>
<comment type="caution">
    <text evidence="14">The sequence shown here is derived from an EMBL/GenBank/DDBJ whole genome shotgun (WGS) entry which is preliminary data.</text>
</comment>
<keyword evidence="5" id="KW-0106">Calcium</keyword>
<proteinExistence type="predicted"/>
<evidence type="ECO:0000256" key="4">
    <source>
        <dbReference type="ARBA" id="ARBA00022827"/>
    </source>
</evidence>
<dbReference type="Pfam" id="PF08022">
    <property type="entry name" value="FAD_binding_8"/>
    <property type="match status" value="1"/>
</dbReference>
<dbReference type="InterPro" id="IPR017938">
    <property type="entry name" value="Riboflavin_synthase-like_b-brl"/>
</dbReference>
<keyword evidence="2" id="KW-0285">Flavoprotein</keyword>
<dbReference type="PROSITE" id="PS50222">
    <property type="entry name" value="EF_HAND_2"/>
    <property type="match status" value="3"/>
</dbReference>
<evidence type="ECO:0000256" key="8">
    <source>
        <dbReference type="ARBA" id="ARBA00023002"/>
    </source>
</evidence>
<feature type="region of interest" description="Disordered" evidence="10">
    <location>
        <begin position="723"/>
        <end position="750"/>
    </location>
</feature>
<dbReference type="Gene3D" id="3.40.50.80">
    <property type="entry name" value="Nucleotide-binding domain of ferredoxin-NADP reductase (FNR) module"/>
    <property type="match status" value="1"/>
</dbReference>
<evidence type="ECO:0000259" key="13">
    <source>
        <dbReference type="PROSITE" id="PS51384"/>
    </source>
</evidence>
<dbReference type="InterPro" id="IPR013112">
    <property type="entry name" value="FAD-bd_8"/>
</dbReference>
<feature type="transmembrane region" description="Helical" evidence="11">
    <location>
        <begin position="453"/>
        <end position="473"/>
    </location>
</feature>